<evidence type="ECO:0000256" key="12">
    <source>
        <dbReference type="SAM" id="MobiDB-lite"/>
    </source>
</evidence>
<dbReference type="UniPathway" id="UPA00252"/>
<dbReference type="NCBIfam" id="NF008845">
    <property type="entry name" value="PRK11883.1-5"/>
    <property type="match status" value="1"/>
</dbReference>
<evidence type="ECO:0000256" key="11">
    <source>
        <dbReference type="RuleBase" id="RU364052"/>
    </source>
</evidence>
<evidence type="ECO:0000256" key="3">
    <source>
        <dbReference type="ARBA" id="ARBA00004744"/>
    </source>
</evidence>
<dbReference type="GO" id="GO:0004729">
    <property type="term" value="F:oxygen-dependent protoporphyrinogen oxidase activity"/>
    <property type="evidence" value="ECO:0007669"/>
    <property type="project" value="UniProtKB-UniRule"/>
</dbReference>
<feature type="region of interest" description="Disordered" evidence="12">
    <location>
        <begin position="199"/>
        <end position="218"/>
    </location>
</feature>
<evidence type="ECO:0000256" key="10">
    <source>
        <dbReference type="ARBA" id="ARBA00023133"/>
    </source>
</evidence>
<evidence type="ECO:0000256" key="4">
    <source>
        <dbReference type="ARBA" id="ARBA00008310"/>
    </source>
</evidence>
<dbReference type="InterPro" id="IPR002937">
    <property type="entry name" value="Amino_oxidase"/>
</dbReference>
<organism evidence="14 15">
    <name type="scientific">Salsuginibacillus halophilus</name>
    <dbReference type="NCBI Taxonomy" id="517424"/>
    <lineage>
        <taxon>Bacteria</taxon>
        <taxon>Bacillati</taxon>
        <taxon>Bacillota</taxon>
        <taxon>Bacilli</taxon>
        <taxon>Bacillales</taxon>
        <taxon>Bacillaceae</taxon>
        <taxon>Salsuginibacillus</taxon>
    </lineage>
</organism>
<keyword evidence="15" id="KW-1185">Reference proteome</keyword>
<dbReference type="AlphaFoldDB" id="A0A2P8HFZ5"/>
<keyword evidence="9 11" id="KW-0560">Oxidoreductase</keyword>
<dbReference type="SUPFAM" id="SSF51905">
    <property type="entry name" value="FAD/NAD(P)-binding domain"/>
    <property type="match status" value="1"/>
</dbReference>
<dbReference type="InterPro" id="IPR050464">
    <property type="entry name" value="Zeta_carotene_desat/Oxidored"/>
</dbReference>
<comment type="pathway">
    <text evidence="3 11">Porphyrin-containing compound metabolism; protoheme biosynthesis.</text>
</comment>
<evidence type="ECO:0000313" key="15">
    <source>
        <dbReference type="Proteomes" id="UP000242310"/>
    </source>
</evidence>
<accession>A0A2P8HFZ5</accession>
<dbReference type="InterPro" id="IPR036188">
    <property type="entry name" value="FAD/NAD-bd_sf"/>
</dbReference>
<dbReference type="OrthoDB" id="9805195at2"/>
<keyword evidence="10 11" id="KW-0350">Heme biosynthesis</keyword>
<comment type="catalytic activity">
    <reaction evidence="1">
        <text>coproporphyrinogen III + 3 O2 = coproporphyrin III + 3 H2O2</text>
        <dbReference type="Rhea" id="RHEA:43436"/>
        <dbReference type="ChEBI" id="CHEBI:15379"/>
        <dbReference type="ChEBI" id="CHEBI:16240"/>
        <dbReference type="ChEBI" id="CHEBI:57309"/>
        <dbReference type="ChEBI" id="CHEBI:131725"/>
        <dbReference type="EC" id="1.3.3.15"/>
    </reaction>
    <physiologicalReaction direction="left-to-right" evidence="1">
        <dbReference type="Rhea" id="RHEA:43437"/>
    </physiologicalReaction>
</comment>
<comment type="function">
    <text evidence="11">Involved in coproporphyrin-dependent heme b biosynthesis. Catalyzes the oxidation of coproporphyrinogen III to coproporphyrin III.</text>
</comment>
<dbReference type="InterPro" id="IPR004572">
    <property type="entry name" value="Protoporphyrinogen_oxidase"/>
</dbReference>
<keyword evidence="11" id="KW-0963">Cytoplasm</keyword>
<dbReference type="EMBL" id="PYAV01000007">
    <property type="protein sequence ID" value="PSL45141.1"/>
    <property type="molecule type" value="Genomic_DNA"/>
</dbReference>
<evidence type="ECO:0000256" key="8">
    <source>
        <dbReference type="ARBA" id="ARBA00022827"/>
    </source>
</evidence>
<dbReference type="SUPFAM" id="SSF54373">
    <property type="entry name" value="FAD-linked reductases, C-terminal domain"/>
    <property type="match status" value="1"/>
</dbReference>
<name>A0A2P8HFZ5_9BACI</name>
<comment type="caution">
    <text evidence="14">The sequence shown here is derived from an EMBL/GenBank/DDBJ whole genome shotgun (WGS) entry which is preliminary data.</text>
</comment>
<evidence type="ECO:0000256" key="9">
    <source>
        <dbReference type="ARBA" id="ARBA00023002"/>
    </source>
</evidence>
<dbReference type="Gene3D" id="3.50.50.60">
    <property type="entry name" value="FAD/NAD(P)-binding domain"/>
    <property type="match status" value="1"/>
</dbReference>
<sequence length="469" mass="51321">MKIAVIGGGITGLSAAYYMQKEILTEQLDAHVELFEANEELGGKIRTHKEQGYLIERGPDSFLARKPGVFKLAKEVGMDEEIVPNDAKGASILSKGRMHSMPGGAVMGIPTKFAPFAASSLFSPAAKARAAMDLMLPRGGQTADESVGGFFRRRLGHAVVDQLIEPLLSGIYAGDIDHLSLEATFPQFRRMEEEDRSLIKGMKKSQAASKEKQEGPSAEQAMFRSFKYGLSSLVDAIHRHLDEDAVRLGCTLSEISRESDGLRLTFADGTTDWFDRVLLTVPHHLIPEMIPSFSGNERLSEAPATTVATVAMGFDQTQLDDITLEGTGFLVADKANYDITACTFTHRKWSHTAPEGKGLLRTYVGRPGQEDIVSESDETIVERAVNDLKRIMPLKGEPEFSVVTRWRNSMPQYLVGHKDKVQAIETHLEEEFPGLYVTGASFGGIGLPDCVTQGEKAAYNLLSLVQGQS</sequence>
<evidence type="ECO:0000313" key="14">
    <source>
        <dbReference type="EMBL" id="PSL45141.1"/>
    </source>
</evidence>
<dbReference type="GO" id="GO:0006783">
    <property type="term" value="P:heme biosynthetic process"/>
    <property type="evidence" value="ECO:0007669"/>
    <property type="project" value="UniProtKB-UniRule"/>
</dbReference>
<comment type="similarity">
    <text evidence="4 11">Belongs to the protoporphyrinogen/coproporphyrinogen oxidase family. Coproporphyrinogen III oxidase subfamily.</text>
</comment>
<dbReference type="RefSeq" id="WP_106588788.1">
    <property type="nucleotide sequence ID" value="NZ_PYAV01000007.1"/>
</dbReference>
<dbReference type="Gene3D" id="1.10.3110.10">
    <property type="entry name" value="protoporphyrinogen ix oxidase, domain 3"/>
    <property type="match status" value="1"/>
</dbReference>
<keyword evidence="8 11" id="KW-0274">FAD</keyword>
<evidence type="ECO:0000256" key="6">
    <source>
        <dbReference type="ARBA" id="ARBA00019046"/>
    </source>
</evidence>
<dbReference type="Gene3D" id="3.90.660.20">
    <property type="entry name" value="Protoporphyrinogen oxidase, mitochondrial, domain 2"/>
    <property type="match status" value="1"/>
</dbReference>
<proteinExistence type="inferred from homology"/>
<dbReference type="GO" id="GO:0005737">
    <property type="term" value="C:cytoplasm"/>
    <property type="evidence" value="ECO:0007669"/>
    <property type="project" value="UniProtKB-SubCell"/>
</dbReference>
<evidence type="ECO:0000256" key="5">
    <source>
        <dbReference type="ARBA" id="ARBA00012402"/>
    </source>
</evidence>
<evidence type="ECO:0000256" key="2">
    <source>
        <dbReference type="ARBA" id="ARBA00001974"/>
    </source>
</evidence>
<protein>
    <recommendedName>
        <fullName evidence="6 11">Coproporphyrinogen III oxidase</fullName>
        <ecNumber evidence="5 11">1.3.3.15</ecNumber>
    </recommendedName>
</protein>
<evidence type="ECO:0000259" key="13">
    <source>
        <dbReference type="Pfam" id="PF01593"/>
    </source>
</evidence>
<keyword evidence="7 11" id="KW-0285">Flavoprotein</keyword>
<dbReference type="EC" id="1.3.3.15" evidence="5 11"/>
<dbReference type="PANTHER" id="PTHR42923:SF3">
    <property type="entry name" value="PROTOPORPHYRINOGEN OXIDASE"/>
    <property type="match status" value="1"/>
</dbReference>
<evidence type="ECO:0000256" key="7">
    <source>
        <dbReference type="ARBA" id="ARBA00022630"/>
    </source>
</evidence>
<dbReference type="Pfam" id="PF01593">
    <property type="entry name" value="Amino_oxidase"/>
    <property type="match status" value="1"/>
</dbReference>
<reference evidence="14 15" key="1">
    <citation type="submission" date="2018-03" db="EMBL/GenBank/DDBJ databases">
        <title>Genomic Encyclopedia of Type Strains, Phase III (KMG-III): the genomes of soil and plant-associated and newly described type strains.</title>
        <authorList>
            <person name="Whitman W."/>
        </authorList>
    </citation>
    <scope>NUCLEOTIDE SEQUENCE [LARGE SCALE GENOMIC DNA]</scope>
    <source>
        <strain evidence="14 15">CGMCC 1.07653</strain>
    </source>
</reference>
<gene>
    <name evidence="14" type="ORF">B0H94_107146</name>
</gene>
<comment type="subcellular location">
    <subcellularLocation>
        <location evidence="11">Cytoplasm</location>
    </subcellularLocation>
</comment>
<feature type="domain" description="Amine oxidase" evidence="13">
    <location>
        <begin position="10"/>
        <end position="461"/>
    </location>
</feature>
<comment type="cofactor">
    <cofactor evidence="2 11">
        <name>FAD</name>
        <dbReference type="ChEBI" id="CHEBI:57692"/>
    </cofactor>
</comment>
<evidence type="ECO:0000256" key="1">
    <source>
        <dbReference type="ARBA" id="ARBA00001755"/>
    </source>
</evidence>
<dbReference type="PANTHER" id="PTHR42923">
    <property type="entry name" value="PROTOPORPHYRINOGEN OXIDASE"/>
    <property type="match status" value="1"/>
</dbReference>
<dbReference type="Proteomes" id="UP000242310">
    <property type="component" value="Unassembled WGS sequence"/>
</dbReference>
<dbReference type="NCBIfam" id="TIGR00562">
    <property type="entry name" value="proto_IX_ox"/>
    <property type="match status" value="1"/>
</dbReference>